<evidence type="ECO:0000256" key="1">
    <source>
        <dbReference type="ARBA" id="ARBA00004613"/>
    </source>
</evidence>
<keyword evidence="7" id="KW-0472">Membrane</keyword>
<evidence type="ECO:0000256" key="6">
    <source>
        <dbReference type="ARBA" id="ARBA00049976"/>
    </source>
</evidence>
<dbReference type="Pfam" id="PF00123">
    <property type="entry name" value="Hormone_2"/>
    <property type="match status" value="1"/>
</dbReference>
<keyword evidence="10" id="KW-1185">Reference proteome</keyword>
<evidence type="ECO:0000313" key="9">
    <source>
        <dbReference type="EMBL" id="ELK09322.1"/>
    </source>
</evidence>
<dbReference type="GO" id="GO:0007189">
    <property type="term" value="P:adenylate cyclase-activating G protein-coupled receptor signaling pathway"/>
    <property type="evidence" value="ECO:0007669"/>
    <property type="project" value="TreeGrafter"/>
</dbReference>
<dbReference type="GO" id="GO:0043005">
    <property type="term" value="C:neuron projection"/>
    <property type="evidence" value="ECO:0007669"/>
    <property type="project" value="TreeGrafter"/>
</dbReference>
<dbReference type="EMBL" id="KB030829">
    <property type="protein sequence ID" value="ELK09322.1"/>
    <property type="molecule type" value="Genomic_DNA"/>
</dbReference>
<dbReference type="AlphaFoldDB" id="L5KDA4"/>
<proteinExistence type="inferred from homology"/>
<keyword evidence="4" id="KW-0372">Hormone</keyword>
<dbReference type="GO" id="GO:0005184">
    <property type="term" value="F:neuropeptide hormone activity"/>
    <property type="evidence" value="ECO:0007669"/>
    <property type="project" value="InterPro"/>
</dbReference>
<evidence type="ECO:0000313" key="10">
    <source>
        <dbReference type="Proteomes" id="UP000010552"/>
    </source>
</evidence>
<reference evidence="10" key="1">
    <citation type="journal article" date="2013" name="Science">
        <title>Comparative analysis of bat genomes provides insight into the evolution of flight and immunity.</title>
        <authorList>
            <person name="Zhang G."/>
            <person name="Cowled C."/>
            <person name="Shi Z."/>
            <person name="Huang Z."/>
            <person name="Bishop-Lilly K.A."/>
            <person name="Fang X."/>
            <person name="Wynne J.W."/>
            <person name="Xiong Z."/>
            <person name="Baker M.L."/>
            <person name="Zhao W."/>
            <person name="Tachedjian M."/>
            <person name="Zhu Y."/>
            <person name="Zhou P."/>
            <person name="Jiang X."/>
            <person name="Ng J."/>
            <person name="Yang L."/>
            <person name="Wu L."/>
            <person name="Xiao J."/>
            <person name="Feng Y."/>
            <person name="Chen Y."/>
            <person name="Sun X."/>
            <person name="Zhang Y."/>
            <person name="Marsh G.A."/>
            <person name="Crameri G."/>
            <person name="Broder C.C."/>
            <person name="Frey K.G."/>
            <person name="Wang L.F."/>
            <person name="Wang J."/>
        </authorList>
    </citation>
    <scope>NUCLEOTIDE SEQUENCE [LARGE SCALE GENOMIC DNA]</scope>
</reference>
<dbReference type="Proteomes" id="UP000010552">
    <property type="component" value="Unassembled WGS sequence"/>
</dbReference>
<evidence type="ECO:0000256" key="7">
    <source>
        <dbReference type="SAM" id="Phobius"/>
    </source>
</evidence>
<dbReference type="PANTHER" id="PTHR11213:SF5">
    <property type="entry name" value="VIP PEPTIDES"/>
    <property type="match status" value="1"/>
</dbReference>
<dbReference type="GO" id="GO:0051428">
    <property type="term" value="F:peptide hormone receptor binding"/>
    <property type="evidence" value="ECO:0007669"/>
    <property type="project" value="TreeGrafter"/>
</dbReference>
<keyword evidence="3" id="KW-0964">Secreted</keyword>
<feature type="transmembrane region" description="Helical" evidence="7">
    <location>
        <begin position="30"/>
        <end position="50"/>
    </location>
</feature>
<gene>
    <name evidence="9" type="ORF">PAL_GLEAN10003513</name>
</gene>
<accession>L5KDA4</accession>
<evidence type="ECO:0000256" key="4">
    <source>
        <dbReference type="ARBA" id="ARBA00022702"/>
    </source>
</evidence>
<evidence type="ECO:0000256" key="5">
    <source>
        <dbReference type="ARBA" id="ARBA00022815"/>
    </source>
</evidence>
<dbReference type="GO" id="GO:0048242">
    <property type="term" value="P:epinephrine secretion"/>
    <property type="evidence" value="ECO:0007669"/>
    <property type="project" value="TreeGrafter"/>
</dbReference>
<comment type="function">
    <text evidence="6">VIP is a neuropeptide involved in a diverse array of physiological processes through activating the PACAP subfamily of class B1 G protein-coupled receptors: VIP receptor 1 (VPR1) and VIP receptor 2 (VPR2). Abundantly expressed throughout the CNS and peripheral nervous systems where they primarily exert neuroprotective and immune modulatory roles. Also causes vasodilation, lowers arterial blood pressure, stimulates myocardial contractility, increases glycogenolysis and relaxes the smooth muscle of trachea, stomach and gall bladder.</text>
</comment>
<comment type="similarity">
    <text evidence="2">Belongs to the glucagon family.</text>
</comment>
<keyword evidence="7" id="KW-0812">Transmembrane</keyword>
<protein>
    <submittedName>
        <fullName evidence="9">VIP peptide</fullName>
    </submittedName>
</protein>
<dbReference type="InterPro" id="IPR000532">
    <property type="entry name" value="Glucagon_GIP_secretin_VIP"/>
</dbReference>
<dbReference type="InterPro" id="IPR046963">
    <property type="entry name" value="VIP/GHRH-like"/>
</dbReference>
<dbReference type="FunCoup" id="L5KDA4">
    <property type="interactions" value="38"/>
</dbReference>
<keyword evidence="5" id="KW-0027">Amidation</keyword>
<feature type="domain" description="Glucagon / GIP / secretin / VIP family" evidence="8">
    <location>
        <begin position="120"/>
        <end position="147"/>
    </location>
</feature>
<dbReference type="GO" id="GO:0032880">
    <property type="term" value="P:regulation of protein localization"/>
    <property type="evidence" value="ECO:0007669"/>
    <property type="project" value="UniProtKB-ARBA"/>
</dbReference>
<evidence type="ECO:0000256" key="3">
    <source>
        <dbReference type="ARBA" id="ARBA00022525"/>
    </source>
</evidence>
<dbReference type="PANTHER" id="PTHR11213">
    <property type="entry name" value="GLUCAGON-FAMILY NEUROPEPTIDE"/>
    <property type="match status" value="1"/>
</dbReference>
<evidence type="ECO:0000256" key="2">
    <source>
        <dbReference type="ARBA" id="ARBA00008369"/>
    </source>
</evidence>
<sequence>MLAKKSQNRIWDKEIISESAEMETRGKPQLLMSLIVLSMLFSQMLAWPLFEARFLRVPLEEESEVDRTSFKADTDILRNVFPENGSYSHSTALQVSMGRGFIQPDILQVLQLHMILMNARHADELFASDFISVLDQLPKKKYLRSLIENGDSNSISENQRPSKRKADAIIGHYYAQLQRRKALKKWLWKQIVTQVKKKLGNYKL</sequence>
<evidence type="ECO:0000259" key="8">
    <source>
        <dbReference type="Pfam" id="PF00123"/>
    </source>
</evidence>
<dbReference type="STRING" id="9402.L5KDA4"/>
<keyword evidence="7" id="KW-1133">Transmembrane helix</keyword>
<name>L5KDA4_PTEAL</name>
<organism evidence="9 10">
    <name type="scientific">Pteropus alecto</name>
    <name type="common">Black flying fox</name>
    <dbReference type="NCBI Taxonomy" id="9402"/>
    <lineage>
        <taxon>Eukaryota</taxon>
        <taxon>Metazoa</taxon>
        <taxon>Chordata</taxon>
        <taxon>Craniata</taxon>
        <taxon>Vertebrata</taxon>
        <taxon>Euteleostomi</taxon>
        <taxon>Mammalia</taxon>
        <taxon>Eutheria</taxon>
        <taxon>Laurasiatheria</taxon>
        <taxon>Chiroptera</taxon>
        <taxon>Yinpterochiroptera</taxon>
        <taxon>Pteropodoidea</taxon>
        <taxon>Pteropodidae</taxon>
        <taxon>Pteropodinae</taxon>
        <taxon>Pteropus</taxon>
    </lineage>
</organism>
<dbReference type="InParanoid" id="L5KDA4"/>
<comment type="subcellular location">
    <subcellularLocation>
        <location evidence="1">Secreted</location>
    </subcellularLocation>
</comment>